<dbReference type="Pfam" id="PF15445">
    <property type="entry name" value="ATS"/>
    <property type="match status" value="1"/>
</dbReference>
<proteinExistence type="predicted"/>
<evidence type="ECO:0000259" key="3">
    <source>
        <dbReference type="Pfam" id="PF15445"/>
    </source>
</evidence>
<dbReference type="Pfam" id="PF05424">
    <property type="entry name" value="Duffy_binding"/>
    <property type="match status" value="1"/>
</dbReference>
<evidence type="ECO:0000259" key="2">
    <source>
        <dbReference type="Pfam" id="PF05424"/>
    </source>
</evidence>
<organism evidence="4 5">
    <name type="scientific">Plasmodium falciparum RAJ116</name>
    <dbReference type="NCBI Taxonomy" id="580058"/>
    <lineage>
        <taxon>Eukaryota</taxon>
        <taxon>Sar</taxon>
        <taxon>Alveolata</taxon>
        <taxon>Apicomplexa</taxon>
        <taxon>Aconoidasida</taxon>
        <taxon>Haemosporida</taxon>
        <taxon>Plasmodiidae</taxon>
        <taxon>Plasmodium</taxon>
        <taxon>Plasmodium (Laverania)</taxon>
    </lineage>
</organism>
<protein>
    <submittedName>
        <fullName evidence="4">Erythrocyte membrane protein 1</fullName>
    </submittedName>
</protein>
<feature type="domain" description="Plasmodium falciparum erythrocyte membrane protein 1 acidic terminal segment" evidence="3">
    <location>
        <begin position="645"/>
        <end position="821"/>
    </location>
</feature>
<name>A0A0L0CRU2_PLAFA</name>
<feature type="domain" description="Duffy-antigen binding" evidence="2">
    <location>
        <begin position="112"/>
        <end position="214"/>
    </location>
</feature>
<dbReference type="InterPro" id="IPR042202">
    <property type="entry name" value="Duffy-ag-bd_sf"/>
</dbReference>
<accession>A0A0L0CRU2</accession>
<dbReference type="GO" id="GO:0016020">
    <property type="term" value="C:membrane"/>
    <property type="evidence" value="ECO:0007669"/>
    <property type="project" value="InterPro"/>
</dbReference>
<dbReference type="AlphaFoldDB" id="A0A0L0CRU2"/>
<reference evidence="5" key="1">
    <citation type="submission" date="2015-07" db="EMBL/GenBank/DDBJ databases">
        <title>Annotation of Plasmodium falciparum RAJ116.</title>
        <authorList>
            <consortium name="The Broad Institute Genome Sequencing Platform"/>
            <person name="Volkman S.K."/>
            <person name="Neafsey D.E."/>
            <person name="Dash A.P."/>
            <person name="Chitnis C.E."/>
            <person name="Hartl D.L."/>
            <person name="Young S.K."/>
            <person name="Zeng Q."/>
            <person name="Koehrsen M."/>
            <person name="Alvarado L."/>
            <person name="Berlin A."/>
            <person name="Borenstein D."/>
            <person name="Chapman S.B."/>
            <person name="Chen Z."/>
            <person name="Engels R."/>
            <person name="Freedman E."/>
            <person name="Gellesch M."/>
            <person name="Goldberg J."/>
            <person name="Griggs A."/>
            <person name="Gujja S."/>
            <person name="Heilman E.R."/>
            <person name="Heiman D.I."/>
            <person name="Howarth C."/>
            <person name="Jen D."/>
            <person name="Larson L."/>
            <person name="Mehta T."/>
            <person name="Neiman D."/>
            <person name="Park D."/>
            <person name="Pearson M."/>
            <person name="Roberts A."/>
            <person name="Saif S."/>
            <person name="Shea T."/>
            <person name="Shenoy N."/>
            <person name="Sisk P."/>
            <person name="Stolte C."/>
            <person name="Sykes S."/>
            <person name="Walk T."/>
            <person name="White J."/>
            <person name="Yandava C."/>
            <person name="Haas B."/>
            <person name="Henn M.R."/>
            <person name="Nusbaum C."/>
            <person name="Birren B."/>
        </authorList>
    </citation>
    <scope>NUCLEOTIDE SEQUENCE [LARGE SCALE GENOMIC DNA]</scope>
    <source>
        <strain evidence="5">RAJ116</strain>
    </source>
</reference>
<evidence type="ECO:0000313" key="5">
    <source>
        <dbReference type="Proteomes" id="UP000054566"/>
    </source>
</evidence>
<dbReference type="InterPro" id="IPR008602">
    <property type="entry name" value="Duffy-antigen-binding"/>
</dbReference>
<evidence type="ECO:0000313" key="4">
    <source>
        <dbReference type="EMBL" id="KNC35130.1"/>
    </source>
</evidence>
<reference evidence="5" key="2">
    <citation type="submission" date="2015-07" db="EMBL/GenBank/DDBJ databases">
        <title>The genome sequence of Plasmodium falciparum RAJ116.</title>
        <authorList>
            <consortium name="The Broad Institute Genome Sequencing Platform"/>
            <person name="Volkman S.K."/>
            <person name="Neafsey D.E."/>
            <person name="Dash A.P."/>
            <person name="Chitnis C.E."/>
            <person name="Hartl D.L."/>
            <person name="Young S.K."/>
            <person name="Kodira C.D."/>
            <person name="Zeng Q."/>
            <person name="Koehrsen M."/>
            <person name="Godfrey P."/>
            <person name="Alvarado L."/>
            <person name="Berlin A."/>
            <person name="Borenstein D."/>
            <person name="Chen Z."/>
            <person name="Engels R."/>
            <person name="Freedman E."/>
            <person name="Gellesch M."/>
            <person name="Goldberg J."/>
            <person name="Griggs A."/>
            <person name="Gujja S."/>
            <person name="Heiman D."/>
            <person name="Hepburn T."/>
            <person name="Howarth C."/>
            <person name="Jen D."/>
            <person name="Larson L."/>
            <person name="Lewis B."/>
            <person name="Mehta T."/>
            <person name="Park D."/>
            <person name="Pearson M."/>
            <person name="Roberts A."/>
            <person name="Saif S."/>
            <person name="Shea T."/>
            <person name="Shenoy N."/>
            <person name="Sisk P."/>
            <person name="Stolte C."/>
            <person name="Sykes S."/>
            <person name="Walk T."/>
            <person name="White J."/>
            <person name="Yandava C."/>
            <person name="Wirth D.F."/>
            <person name="Nusbaum C."/>
            <person name="Birren B."/>
        </authorList>
    </citation>
    <scope>NUCLEOTIDE SEQUENCE [LARGE SCALE GENOMIC DNA]</scope>
    <source>
        <strain evidence="5">RAJ116</strain>
    </source>
</reference>
<sequence>MVTEQTHNKSCNTTTDEIRKVVTKNIIPPYILTAHAEKGRYENRGDPNTNDRREYASEHDKYQGPCTGKDTKFVIGTPWKKEENEVNKRHKDVLLPPRRRHMYDLLLATIYEGQHIKNNLGKDISGICTDIKYSFADLGDIIQHLITIFKNIKDKLPGDKRKYNDNINHLKFREDWWSANSTKFWEAMHCASKAGGIECGGDPTLEDYIPQRLRWLSEWADNYCKMVKTDYKSMKKWCKLRERNGARSSNDPIQDELDNFIVKRKENQYINAPEEFIDAMRGYAYCKEENHSKYLDTEHKCKCNQYKACDIVKEKLKYSYGQTGIDGCNKKGPFVWNCDNTIDSSYNGVCMPPRRQKLFIYNLTDTDQHLCLGKDIGNDVGNGKTNIDRIFSKNNQTIEPEIWWKTIEKDIGEAMFCVLNVKCQMSLNEYKNWFNNSHLEWEKLKDEKKLYKQQSSYKYTEETAEDYVKKRCLECNCNYEDLKTVHEIKHNKIILKTKDCVENTFWTGFMSPLELEGFGVTIDKSKAEEDRENHVPPVRPHPPSGPSTVDGEQQPQDPSVVPRAGEDHESSGSPGSQNNYSSFSSLYNMLTYGIPIRIGFLLDSKNIYKKPKLRPTKLFRVIDIPQNDYNMPTARSPNRYVPYESGQREYEDIGINNIYSYKSPKYKTLIEVVLKPSEQTYDMKVTHAYYKDDSNKLTDEEWNQLKHEFIPDYLEDLSNTQPNTLYFDNYDEKPFITKIQDRFLDSSLEEVTYNFDWNIPKHNKSQNNVSQNDVYTGIDLINDKLNIDEHVDIYVEILNRKKNELYGTKHIKENTDSNIFANKNIFCSNNKPNRFVP</sequence>
<dbReference type="EMBL" id="GG663774">
    <property type="protein sequence ID" value="KNC35130.1"/>
    <property type="molecule type" value="Genomic_DNA"/>
</dbReference>
<dbReference type="Gene3D" id="1.20.1310.20">
    <property type="entry name" value="Duffy-antigen binding domain"/>
    <property type="match status" value="3"/>
</dbReference>
<dbReference type="GO" id="GO:0046789">
    <property type="term" value="F:host cell surface receptor binding"/>
    <property type="evidence" value="ECO:0007669"/>
    <property type="project" value="InterPro"/>
</dbReference>
<evidence type="ECO:0000256" key="1">
    <source>
        <dbReference type="SAM" id="MobiDB-lite"/>
    </source>
</evidence>
<feature type="region of interest" description="Disordered" evidence="1">
    <location>
        <begin position="527"/>
        <end position="578"/>
    </location>
</feature>
<gene>
    <name evidence="4" type="ORF">PFLG_00176</name>
</gene>
<dbReference type="Proteomes" id="UP000054566">
    <property type="component" value="Unassembled WGS sequence"/>
</dbReference>
<dbReference type="Gene3D" id="1.20.58.830">
    <property type="match status" value="1"/>
</dbReference>
<dbReference type="SUPFAM" id="SSF140924">
    <property type="entry name" value="Duffy binding domain-like"/>
    <property type="match status" value="2"/>
</dbReference>
<feature type="region of interest" description="Disordered" evidence="1">
    <location>
        <begin position="38"/>
        <end position="62"/>
    </location>
</feature>
<dbReference type="InterPro" id="IPR029211">
    <property type="entry name" value="PfEMP1_ATS"/>
</dbReference>